<dbReference type="RefSeq" id="WP_090311405.1">
    <property type="nucleotide sequence ID" value="NZ_FNZE01000009.1"/>
</dbReference>
<name>A0A1H6Z0Y4_9PSED</name>
<evidence type="ECO:0000313" key="1">
    <source>
        <dbReference type="EMBL" id="SEJ47131.1"/>
    </source>
</evidence>
<sequence>MKVQPAALAIILAASASLIGCVDKEAERRERAESLARDKARADRLLQQGARLISSTKVDGSVVEVVSVPVPGTIEGVPEVRQCIIVHGLSTAIDCSDPEIVLP</sequence>
<keyword evidence="2" id="KW-1185">Reference proteome</keyword>
<dbReference type="EMBL" id="FNZE01000009">
    <property type="protein sequence ID" value="SEJ47131.1"/>
    <property type="molecule type" value="Genomic_DNA"/>
</dbReference>
<dbReference type="Proteomes" id="UP000242930">
    <property type="component" value="Unassembled WGS sequence"/>
</dbReference>
<proteinExistence type="predicted"/>
<evidence type="ECO:0000313" key="2">
    <source>
        <dbReference type="Proteomes" id="UP000242930"/>
    </source>
</evidence>
<reference evidence="2" key="1">
    <citation type="submission" date="2016-10" db="EMBL/GenBank/DDBJ databases">
        <authorList>
            <person name="Varghese N."/>
            <person name="Submissions S."/>
        </authorList>
    </citation>
    <scope>NUCLEOTIDE SEQUENCE [LARGE SCALE GENOMIC DNA]</scope>
    <source>
        <strain evidence="2">LMG 25967</strain>
    </source>
</reference>
<protein>
    <recommendedName>
        <fullName evidence="3">Lipoprotein</fullName>
    </recommendedName>
</protein>
<dbReference type="PROSITE" id="PS51257">
    <property type="entry name" value="PROKAR_LIPOPROTEIN"/>
    <property type="match status" value="1"/>
</dbReference>
<gene>
    <name evidence="1" type="ORF">SAMN05216201_109108</name>
</gene>
<organism evidence="1 2">
    <name type="scientific">Pseudomonas linyingensis</name>
    <dbReference type="NCBI Taxonomy" id="915471"/>
    <lineage>
        <taxon>Bacteria</taxon>
        <taxon>Pseudomonadati</taxon>
        <taxon>Pseudomonadota</taxon>
        <taxon>Gammaproteobacteria</taxon>
        <taxon>Pseudomonadales</taxon>
        <taxon>Pseudomonadaceae</taxon>
        <taxon>Pseudomonas</taxon>
    </lineage>
</organism>
<accession>A0A1H6Z0Y4</accession>
<evidence type="ECO:0008006" key="3">
    <source>
        <dbReference type="Google" id="ProtNLM"/>
    </source>
</evidence>
<dbReference type="AlphaFoldDB" id="A0A1H6Z0Y4"/>